<dbReference type="Pfam" id="PF10411">
    <property type="entry name" value="DsbC_N"/>
    <property type="match status" value="1"/>
</dbReference>
<keyword evidence="3 7" id="KW-0732">Signal</keyword>
<dbReference type="Gene3D" id="3.10.450.70">
    <property type="entry name" value="Disulphide bond isomerase, DsbC/G, N-terminal"/>
    <property type="match status" value="1"/>
</dbReference>
<dbReference type="GO" id="GO:0042597">
    <property type="term" value="C:periplasmic space"/>
    <property type="evidence" value="ECO:0007669"/>
    <property type="project" value="UniProtKB-SubCell"/>
</dbReference>
<dbReference type="InterPro" id="IPR012336">
    <property type="entry name" value="Thioredoxin-like_fold"/>
</dbReference>
<evidence type="ECO:0000256" key="6">
    <source>
        <dbReference type="ARBA" id="ARBA00023284"/>
    </source>
</evidence>
<feature type="chain" id="PRO_5025092757" description="Thiol:disulfide interchange protein" evidence="7">
    <location>
        <begin position="21"/>
        <end position="242"/>
    </location>
</feature>
<evidence type="ECO:0000256" key="1">
    <source>
        <dbReference type="ARBA" id="ARBA00004418"/>
    </source>
</evidence>
<dbReference type="InterPro" id="IPR051470">
    <property type="entry name" value="Thiol:disulfide_interchange"/>
</dbReference>
<gene>
    <name evidence="10" type="ORF">F0U83_02400</name>
</gene>
<feature type="domain" description="Disulphide bond isomerase DsbC/G N-terminal" evidence="8">
    <location>
        <begin position="19"/>
        <end position="89"/>
    </location>
</feature>
<dbReference type="SUPFAM" id="SSF54423">
    <property type="entry name" value="DsbC/DsbG N-terminal domain-like"/>
    <property type="match status" value="1"/>
</dbReference>
<dbReference type="AlphaFoldDB" id="A0A5P1R8N2"/>
<dbReference type="Gene3D" id="3.40.30.10">
    <property type="entry name" value="Glutaredoxin"/>
    <property type="match status" value="1"/>
</dbReference>
<dbReference type="Pfam" id="PF13098">
    <property type="entry name" value="Thioredoxin_2"/>
    <property type="match status" value="1"/>
</dbReference>
<dbReference type="InterPro" id="IPR036249">
    <property type="entry name" value="Thioredoxin-like_sf"/>
</dbReference>
<evidence type="ECO:0000256" key="2">
    <source>
        <dbReference type="ARBA" id="ARBA00009813"/>
    </source>
</evidence>
<comment type="function">
    <text evidence="7">Required for disulfide bond formation in some periplasmic proteins. Acts by transferring its disulfide bond to other proteins and is reduced in the process.</text>
</comment>
<comment type="similarity">
    <text evidence="2 7">Belongs to the thioredoxin family. DsbC subfamily.</text>
</comment>
<dbReference type="InterPro" id="IPR018950">
    <property type="entry name" value="DiS-bond_isomerase_DsbC/G_N"/>
</dbReference>
<feature type="domain" description="Thioredoxin-like fold" evidence="9">
    <location>
        <begin position="115"/>
        <end position="238"/>
    </location>
</feature>
<evidence type="ECO:0000256" key="5">
    <source>
        <dbReference type="ARBA" id="ARBA00023157"/>
    </source>
</evidence>
<keyword evidence="6 7" id="KW-0676">Redox-active center</keyword>
<dbReference type="OrthoDB" id="12976at2"/>
<evidence type="ECO:0000256" key="4">
    <source>
        <dbReference type="ARBA" id="ARBA00022764"/>
    </source>
</evidence>
<accession>A0A5P1R8N2</accession>
<keyword evidence="5" id="KW-1015">Disulfide bond</keyword>
<name>A0A5P1R8N2_9GAMM</name>
<protein>
    <recommendedName>
        <fullName evidence="7">Thiol:disulfide interchange protein</fullName>
    </recommendedName>
</protein>
<evidence type="ECO:0000256" key="7">
    <source>
        <dbReference type="RuleBase" id="RU364038"/>
    </source>
</evidence>
<sequence>MRNKLLMASALLSISFMASAESTEERIKQQISKIDQRIPVVSVTPAKMAGLYEVELGTGETIFADANGEYFLLGQLYQLTDEKGFVNLSEQKANGQRQAEMAKVPEKDLVTFKAEGVEKASVFVFTDVDCPYCRKLHEEVPKLQSMGISVSYLAFPRQGPGSPAHKKMSDIWCSTNRTEAMTQSKQGKDLDVEACENPVLKQYAVGQKVGVTGTPAIITSEGQLLPGYMPAERLAAALGIKP</sequence>
<dbReference type="Proteomes" id="UP000324760">
    <property type="component" value="Chromosome"/>
</dbReference>
<dbReference type="SUPFAM" id="SSF52833">
    <property type="entry name" value="Thioredoxin-like"/>
    <property type="match status" value="1"/>
</dbReference>
<feature type="signal peptide" evidence="7">
    <location>
        <begin position="1"/>
        <end position="20"/>
    </location>
</feature>
<organism evidence="10 11">
    <name type="scientific">Neptunomonas concharum</name>
    <dbReference type="NCBI Taxonomy" id="1031538"/>
    <lineage>
        <taxon>Bacteria</taxon>
        <taxon>Pseudomonadati</taxon>
        <taxon>Pseudomonadota</taxon>
        <taxon>Gammaproteobacteria</taxon>
        <taxon>Oceanospirillales</taxon>
        <taxon>Oceanospirillaceae</taxon>
        <taxon>Neptunomonas</taxon>
    </lineage>
</organism>
<evidence type="ECO:0000259" key="8">
    <source>
        <dbReference type="Pfam" id="PF10411"/>
    </source>
</evidence>
<dbReference type="PANTHER" id="PTHR35272:SF3">
    <property type="entry name" value="THIOL:DISULFIDE INTERCHANGE PROTEIN DSBC"/>
    <property type="match status" value="1"/>
</dbReference>
<evidence type="ECO:0000313" key="11">
    <source>
        <dbReference type="Proteomes" id="UP000324760"/>
    </source>
</evidence>
<comment type="subcellular location">
    <subcellularLocation>
        <location evidence="1 7">Periplasm</location>
    </subcellularLocation>
</comment>
<dbReference type="KEGG" id="ncu:F0U83_02400"/>
<dbReference type="CDD" id="cd03020">
    <property type="entry name" value="DsbA_DsbC_DsbG"/>
    <property type="match status" value="1"/>
</dbReference>
<dbReference type="InterPro" id="IPR033954">
    <property type="entry name" value="DiS-bond_Isoase_DsbC/G"/>
</dbReference>
<evidence type="ECO:0000313" key="10">
    <source>
        <dbReference type="EMBL" id="QEQ95645.1"/>
    </source>
</evidence>
<dbReference type="EMBL" id="CP043869">
    <property type="protein sequence ID" value="QEQ95645.1"/>
    <property type="molecule type" value="Genomic_DNA"/>
</dbReference>
<proteinExistence type="inferred from homology"/>
<dbReference type="InterPro" id="IPR009094">
    <property type="entry name" value="DiS-bond_isomerase_DsbC/G_N_sf"/>
</dbReference>
<keyword evidence="4 7" id="KW-0574">Periplasm</keyword>
<dbReference type="PANTHER" id="PTHR35272">
    <property type="entry name" value="THIOL:DISULFIDE INTERCHANGE PROTEIN DSBC-RELATED"/>
    <property type="match status" value="1"/>
</dbReference>
<reference evidence="10 11" key="1">
    <citation type="journal article" date="2019" name="Biochem. Eng. J.">
        <title>Metabolic engineering of the marine bacteria Neptunomonas concharum for the production of acetoin and meso-2,3-butanediol from acetate.</title>
        <authorList>
            <person name="Li W."/>
            <person name="Pu N."/>
            <person name="Liu C.-X."/>
            <person name="Yuan Q.-P."/>
            <person name="Li Z.-J."/>
        </authorList>
    </citation>
    <scope>NUCLEOTIDE SEQUENCE [LARGE SCALE GENOMIC DNA]</scope>
    <source>
        <strain evidence="10 11">JCM17730</strain>
    </source>
</reference>
<dbReference type="RefSeq" id="WP_138986349.1">
    <property type="nucleotide sequence ID" value="NZ_CP043869.1"/>
</dbReference>
<evidence type="ECO:0000256" key="3">
    <source>
        <dbReference type="ARBA" id="ARBA00022729"/>
    </source>
</evidence>
<keyword evidence="11" id="KW-1185">Reference proteome</keyword>
<evidence type="ECO:0000259" key="9">
    <source>
        <dbReference type="Pfam" id="PF13098"/>
    </source>
</evidence>